<comment type="similarity">
    <text evidence="2 5">Belongs to the threonine aldolase family.</text>
</comment>
<comment type="cofactor">
    <cofactor evidence="1 5">
        <name>pyridoxal 5'-phosphate</name>
        <dbReference type="ChEBI" id="CHEBI:597326"/>
    </cofactor>
</comment>
<comment type="catalytic activity">
    <reaction evidence="5">
        <text>L-allo-threonine = acetaldehyde + glycine</text>
        <dbReference type="Rhea" id="RHEA:26209"/>
        <dbReference type="ChEBI" id="CHEBI:15343"/>
        <dbReference type="ChEBI" id="CHEBI:57305"/>
        <dbReference type="ChEBI" id="CHEBI:58585"/>
        <dbReference type="EC" id="4.1.2.48"/>
    </reaction>
</comment>
<keyword evidence="8" id="KW-1185">Reference proteome</keyword>
<organism evidence="7 8">
    <name type="scientific">Inquilinus ginsengisoli</name>
    <dbReference type="NCBI Taxonomy" id="363840"/>
    <lineage>
        <taxon>Bacteria</taxon>
        <taxon>Pseudomonadati</taxon>
        <taxon>Pseudomonadota</taxon>
        <taxon>Alphaproteobacteria</taxon>
        <taxon>Rhodospirillales</taxon>
        <taxon>Rhodospirillaceae</taxon>
        <taxon>Inquilinus</taxon>
    </lineage>
</organism>
<name>A0ABU1JP26_9PROT</name>
<dbReference type="PANTHER" id="PTHR48097:SF5">
    <property type="entry name" value="LOW SPECIFICITY L-THREONINE ALDOLASE"/>
    <property type="match status" value="1"/>
</dbReference>
<dbReference type="GO" id="GO:0004793">
    <property type="term" value="F:threonine aldolase activity"/>
    <property type="evidence" value="ECO:0007669"/>
    <property type="project" value="UniProtKB-EC"/>
</dbReference>
<comment type="catalytic activity">
    <reaction evidence="5">
        <text>L-threonine = acetaldehyde + glycine</text>
        <dbReference type="Rhea" id="RHEA:19625"/>
        <dbReference type="ChEBI" id="CHEBI:15343"/>
        <dbReference type="ChEBI" id="CHEBI:57305"/>
        <dbReference type="ChEBI" id="CHEBI:57926"/>
        <dbReference type="EC" id="4.1.2.48"/>
    </reaction>
</comment>
<dbReference type="InterPro" id="IPR015421">
    <property type="entry name" value="PyrdxlP-dep_Trfase_major"/>
</dbReference>
<keyword evidence="5 7" id="KW-0456">Lyase</keyword>
<evidence type="ECO:0000256" key="5">
    <source>
        <dbReference type="PIRNR" id="PIRNR038940"/>
    </source>
</evidence>
<dbReference type="PANTHER" id="PTHR48097">
    <property type="entry name" value="L-THREONINE ALDOLASE-RELATED"/>
    <property type="match status" value="1"/>
</dbReference>
<dbReference type="InterPro" id="IPR015424">
    <property type="entry name" value="PyrdxlP-dep_Trfase"/>
</dbReference>
<dbReference type="PIRSF" id="PIRSF038940">
    <property type="entry name" value="Low_specificity_LTA"/>
    <property type="match status" value="1"/>
</dbReference>
<comment type="caution">
    <text evidence="7">The sequence shown here is derived from an EMBL/GenBank/DDBJ whole genome shotgun (WGS) entry which is preliminary data.</text>
</comment>
<proteinExistence type="inferred from homology"/>
<dbReference type="InterPro" id="IPR001597">
    <property type="entry name" value="ArAA_b-elim_lyase/Thr_aldolase"/>
</dbReference>
<accession>A0ABU1JP26</accession>
<dbReference type="EMBL" id="JAVDPW010000004">
    <property type="protein sequence ID" value="MDR6290373.1"/>
    <property type="molecule type" value="Genomic_DNA"/>
</dbReference>
<dbReference type="Gene3D" id="3.90.1150.10">
    <property type="entry name" value="Aspartate Aminotransferase, domain 1"/>
    <property type="match status" value="1"/>
</dbReference>
<feature type="domain" description="Aromatic amino acid beta-eliminating lyase/threonine aldolase" evidence="6">
    <location>
        <begin position="6"/>
        <end position="302"/>
    </location>
</feature>
<dbReference type="InterPro" id="IPR026273">
    <property type="entry name" value="Low_specificity_L-TA_bact"/>
</dbReference>
<evidence type="ECO:0000313" key="7">
    <source>
        <dbReference type="EMBL" id="MDR6290373.1"/>
    </source>
</evidence>
<comment type="subunit">
    <text evidence="3">Homotetramer.</text>
</comment>
<evidence type="ECO:0000256" key="2">
    <source>
        <dbReference type="ARBA" id="ARBA00006966"/>
    </source>
</evidence>
<dbReference type="InterPro" id="IPR015422">
    <property type="entry name" value="PyrdxlP-dep_Trfase_small"/>
</dbReference>
<evidence type="ECO:0000256" key="1">
    <source>
        <dbReference type="ARBA" id="ARBA00001933"/>
    </source>
</evidence>
<gene>
    <name evidence="7" type="ORF">E9232_002894</name>
</gene>
<dbReference type="Gene3D" id="3.40.640.10">
    <property type="entry name" value="Type I PLP-dependent aspartate aminotransferase-like (Major domain)"/>
    <property type="match status" value="1"/>
</dbReference>
<evidence type="ECO:0000256" key="4">
    <source>
        <dbReference type="ARBA" id="ARBA00022898"/>
    </source>
</evidence>
<dbReference type="EC" id="4.1.2.48" evidence="5"/>
<reference evidence="7 8" key="1">
    <citation type="submission" date="2023-07" db="EMBL/GenBank/DDBJ databases">
        <title>Sorghum-associated microbial communities from plants grown in Nebraska, USA.</title>
        <authorList>
            <person name="Schachtman D."/>
        </authorList>
    </citation>
    <scope>NUCLEOTIDE SEQUENCE [LARGE SCALE GENOMIC DNA]</scope>
    <source>
        <strain evidence="7 8">584</strain>
    </source>
</reference>
<comment type="function">
    <text evidence="5">Catalyzes the cleavage of L-allo-threonine and L-threonine to glycine and acetaldehyde.</text>
</comment>
<evidence type="ECO:0000313" key="8">
    <source>
        <dbReference type="Proteomes" id="UP001262410"/>
    </source>
</evidence>
<keyword evidence="4 5" id="KW-0663">Pyridoxal phosphate</keyword>
<dbReference type="Pfam" id="PF01212">
    <property type="entry name" value="Beta_elim_lyase"/>
    <property type="match status" value="1"/>
</dbReference>
<sequence length="358" mass="37593">MTDVINLASDNVAGAAPQILAAIARAGDGRARSYGHDDVTRRIEARLSEVFERRVAAFPVATGTAANALALATFTPPYGAVLCHREAHIAVDECGAPEFYTHGAKLILAEGDHGKLTPATLEAAFPEGWRGDVHRSQPAMLSLSQATESGTVYTPAEVAALTDAARHHGLAVHMDGSRFANALAGQMGAGQGCSPAELTWKAGIDVLSFGGTKNGCVMAEAVVFFDPVKAADFALRRKRAGHLLSKMRFVSAQLEAYLADDLWLGLAANANARARQLAEGLQALPGVALEHPVEANEVFVRLPAALAAGLQREGVIAAHWEGEVWRFVGAFDTTAETIETVLQRARSCVAPDAVAAAG</sequence>
<evidence type="ECO:0000256" key="3">
    <source>
        <dbReference type="ARBA" id="ARBA00011881"/>
    </source>
</evidence>
<dbReference type="Proteomes" id="UP001262410">
    <property type="component" value="Unassembled WGS sequence"/>
</dbReference>
<dbReference type="RefSeq" id="WP_309794841.1">
    <property type="nucleotide sequence ID" value="NZ_JAVDPW010000004.1"/>
</dbReference>
<dbReference type="SUPFAM" id="SSF53383">
    <property type="entry name" value="PLP-dependent transferases"/>
    <property type="match status" value="1"/>
</dbReference>
<evidence type="ECO:0000259" key="6">
    <source>
        <dbReference type="Pfam" id="PF01212"/>
    </source>
</evidence>
<protein>
    <recommendedName>
        <fullName evidence="5">L-threonine aldolase</fullName>
        <ecNumber evidence="5">4.1.2.48</ecNumber>
    </recommendedName>
</protein>